<dbReference type="InterPro" id="IPR019117">
    <property type="entry name" value="CRISPR-assoc_protein_Cmr3"/>
</dbReference>
<gene>
    <name evidence="2" type="ORF">BWK73_07335</name>
</gene>
<dbReference type="AlphaFoldDB" id="A0A1Y1QW16"/>
<protein>
    <submittedName>
        <fullName evidence="2">Type III-B CRISPR module-associated protein Cmr3</fullName>
    </submittedName>
</protein>
<sequence length="423" mass="46472">MSKNKGKPQKKHIHYGKGTPAVKSVTPASPKSTEELQRIEPINFKEQVTLVFNATDTLFFRESRPMEALGEAQSVFPPPVRTLAGAVRTLIGEHLGVNWHDFNENHVHFTDIGHGEKLGNLRFEGAWLAWNGKRLYPAPLHLMRKEGKLFQLTLDKDTVHCDLGKNVRLPKLPDRKLPDGDEPKGSKPLENAWLTHAGLEAVLQGKSPLNYICDAKALFASESRLGIARDNASRSVQKGMLYQTQHIRPKAELSIELDTHGLPDGFTTPSTLVRLGGEGRTASIGIKQTTNILPKADKIGKTFAIYLLTPLYGSPCLDFERDKNSNPTVWKGTLNGVALTLHGAITGKVQRVGGWDMAANKPRPVKSLVPAGSVFFCSVDNDDDVTAAIDALHNKRIGNFTEYGYGHLAIGVWNDNDTQGNKA</sequence>
<feature type="compositionally biased region" description="Basic residues" evidence="1">
    <location>
        <begin position="1"/>
        <end position="15"/>
    </location>
</feature>
<evidence type="ECO:0000256" key="1">
    <source>
        <dbReference type="SAM" id="MobiDB-lite"/>
    </source>
</evidence>
<dbReference type="EMBL" id="MTEJ01000017">
    <property type="protein sequence ID" value="OQX15233.1"/>
    <property type="molecule type" value="Genomic_DNA"/>
</dbReference>
<comment type="caution">
    <text evidence="2">The sequence shown here is derived from an EMBL/GenBank/DDBJ whole genome shotgun (WGS) entry which is preliminary data.</text>
</comment>
<evidence type="ECO:0000313" key="3">
    <source>
        <dbReference type="Proteomes" id="UP000192491"/>
    </source>
</evidence>
<organism evidence="2 3">
    <name type="scientific">Thiothrix lacustris</name>
    <dbReference type="NCBI Taxonomy" id="525917"/>
    <lineage>
        <taxon>Bacteria</taxon>
        <taxon>Pseudomonadati</taxon>
        <taxon>Pseudomonadota</taxon>
        <taxon>Gammaproteobacteria</taxon>
        <taxon>Thiotrichales</taxon>
        <taxon>Thiotrichaceae</taxon>
        <taxon>Thiothrix</taxon>
    </lineage>
</organism>
<dbReference type="InterPro" id="IPR010165">
    <property type="entry name" value="CRISPR-Cmr3_IIIB"/>
</dbReference>
<dbReference type="NCBIfam" id="TIGR01888">
    <property type="entry name" value="cas_cmr3"/>
    <property type="match status" value="1"/>
</dbReference>
<feature type="region of interest" description="Disordered" evidence="1">
    <location>
        <begin position="1"/>
        <end position="38"/>
    </location>
</feature>
<accession>A0A1Y1QW16</accession>
<reference evidence="2 3" key="1">
    <citation type="submission" date="2017-01" db="EMBL/GenBank/DDBJ databases">
        <title>Novel large sulfur bacteria in the metagenomes of groundwater-fed chemosynthetic microbial mats in the Lake Huron basin.</title>
        <authorList>
            <person name="Sharrar A.M."/>
            <person name="Flood B.E."/>
            <person name="Bailey J.V."/>
            <person name="Jones D.S."/>
            <person name="Biddanda B."/>
            <person name="Ruberg S.A."/>
            <person name="Marcus D.N."/>
            <person name="Dick G.J."/>
        </authorList>
    </citation>
    <scope>NUCLEOTIDE SEQUENCE [LARGE SCALE GENOMIC DNA]</scope>
    <source>
        <strain evidence="2">A8</strain>
    </source>
</reference>
<dbReference type="Proteomes" id="UP000192491">
    <property type="component" value="Unassembled WGS sequence"/>
</dbReference>
<dbReference type="Gene3D" id="2.60.40.4350">
    <property type="match status" value="1"/>
</dbReference>
<dbReference type="Pfam" id="PF09700">
    <property type="entry name" value="Cas_Cmr3"/>
    <property type="match status" value="1"/>
</dbReference>
<dbReference type="Gene3D" id="3.30.70.2940">
    <property type="match status" value="1"/>
</dbReference>
<evidence type="ECO:0000313" key="2">
    <source>
        <dbReference type="EMBL" id="OQX15233.1"/>
    </source>
</evidence>
<proteinExistence type="predicted"/>
<name>A0A1Y1QW16_9GAMM</name>